<proteinExistence type="predicted"/>
<evidence type="ECO:0000313" key="2">
    <source>
        <dbReference type="EMBL" id="KAF0538514.1"/>
    </source>
</evidence>
<dbReference type="Proteomes" id="UP000439903">
    <property type="component" value="Unassembled WGS sequence"/>
</dbReference>
<dbReference type="AlphaFoldDB" id="A0A8H4AW12"/>
<evidence type="ECO:0000256" key="1">
    <source>
        <dbReference type="SAM" id="MobiDB-lite"/>
    </source>
</evidence>
<sequence>MDRIESKLDEIGEMTSQFGRMMVDNQSKKPIAKSNFTRYYPQLPSTRSQYTPPASDNEEDNNGGYDEENNRWTGYYPPEKKNKY</sequence>
<dbReference type="EMBL" id="WTPW01000180">
    <property type="protein sequence ID" value="KAF0538514.1"/>
    <property type="molecule type" value="Genomic_DNA"/>
</dbReference>
<accession>A0A8H4AW12</accession>
<keyword evidence="3" id="KW-1185">Reference proteome</keyword>
<feature type="compositionally biased region" description="Polar residues" evidence="1">
    <location>
        <begin position="43"/>
        <end position="54"/>
    </location>
</feature>
<comment type="caution">
    <text evidence="2">The sequence shown here is derived from an EMBL/GenBank/DDBJ whole genome shotgun (WGS) entry which is preliminary data.</text>
</comment>
<dbReference type="OrthoDB" id="2441131at2759"/>
<reference evidence="2 3" key="1">
    <citation type="journal article" date="2019" name="Environ. Microbiol.">
        <title>At the nexus of three kingdoms: the genome of the mycorrhizal fungus Gigaspora margarita provides insights into plant, endobacterial and fungal interactions.</title>
        <authorList>
            <person name="Venice F."/>
            <person name="Ghignone S."/>
            <person name="Salvioli di Fossalunga A."/>
            <person name="Amselem J."/>
            <person name="Novero M."/>
            <person name="Xianan X."/>
            <person name="Sedzielewska Toro K."/>
            <person name="Morin E."/>
            <person name="Lipzen A."/>
            <person name="Grigoriev I.V."/>
            <person name="Henrissat B."/>
            <person name="Martin F.M."/>
            <person name="Bonfante P."/>
        </authorList>
    </citation>
    <scope>NUCLEOTIDE SEQUENCE [LARGE SCALE GENOMIC DNA]</scope>
    <source>
        <strain evidence="2 3">BEG34</strain>
    </source>
</reference>
<organism evidence="2 3">
    <name type="scientific">Gigaspora margarita</name>
    <dbReference type="NCBI Taxonomy" id="4874"/>
    <lineage>
        <taxon>Eukaryota</taxon>
        <taxon>Fungi</taxon>
        <taxon>Fungi incertae sedis</taxon>
        <taxon>Mucoromycota</taxon>
        <taxon>Glomeromycotina</taxon>
        <taxon>Glomeromycetes</taxon>
        <taxon>Diversisporales</taxon>
        <taxon>Gigasporaceae</taxon>
        <taxon>Gigaspora</taxon>
    </lineage>
</organism>
<protein>
    <submittedName>
        <fullName evidence="2">Uncharacterized protein</fullName>
    </submittedName>
</protein>
<name>A0A8H4AW12_GIGMA</name>
<feature type="compositionally biased region" description="Acidic residues" evidence="1">
    <location>
        <begin position="56"/>
        <end position="67"/>
    </location>
</feature>
<feature type="region of interest" description="Disordered" evidence="1">
    <location>
        <begin position="33"/>
        <end position="84"/>
    </location>
</feature>
<evidence type="ECO:0000313" key="3">
    <source>
        <dbReference type="Proteomes" id="UP000439903"/>
    </source>
</evidence>
<gene>
    <name evidence="2" type="ORF">F8M41_007724</name>
</gene>